<keyword evidence="1" id="KW-0472">Membrane</keyword>
<sequence>MWGFVCVLAAAGGHPVLGVLAVALLVAVLPLRSRVSGRVSVPSGRM</sequence>
<evidence type="ECO:0000313" key="2">
    <source>
        <dbReference type="EMBL" id="REH29603.1"/>
    </source>
</evidence>
<name>A0A3E0GVR6_9PSEU</name>
<protein>
    <submittedName>
        <fullName evidence="2">Uncharacterized protein</fullName>
    </submittedName>
</protein>
<proteinExistence type="predicted"/>
<feature type="transmembrane region" description="Helical" evidence="1">
    <location>
        <begin position="12"/>
        <end position="31"/>
    </location>
</feature>
<reference evidence="2 3" key="1">
    <citation type="submission" date="2018-08" db="EMBL/GenBank/DDBJ databases">
        <title>Genomic Encyclopedia of Archaeal and Bacterial Type Strains, Phase II (KMG-II): from individual species to whole genera.</title>
        <authorList>
            <person name="Goeker M."/>
        </authorList>
    </citation>
    <scope>NUCLEOTIDE SEQUENCE [LARGE SCALE GENOMIC DNA]</scope>
    <source>
        <strain evidence="2 3">DSM 45791</strain>
    </source>
</reference>
<dbReference type="Proteomes" id="UP000256269">
    <property type="component" value="Unassembled WGS sequence"/>
</dbReference>
<keyword evidence="1" id="KW-1133">Transmembrane helix</keyword>
<dbReference type="AlphaFoldDB" id="A0A3E0GVR6"/>
<accession>A0A3E0GVR6</accession>
<evidence type="ECO:0000313" key="3">
    <source>
        <dbReference type="Proteomes" id="UP000256269"/>
    </source>
</evidence>
<comment type="caution">
    <text evidence="2">The sequence shown here is derived from an EMBL/GenBank/DDBJ whole genome shotgun (WGS) entry which is preliminary data.</text>
</comment>
<keyword evidence="1" id="KW-0812">Transmembrane</keyword>
<keyword evidence="3" id="KW-1185">Reference proteome</keyword>
<evidence type="ECO:0000256" key="1">
    <source>
        <dbReference type="SAM" id="Phobius"/>
    </source>
</evidence>
<dbReference type="EMBL" id="QUNO01000024">
    <property type="protein sequence ID" value="REH29603.1"/>
    <property type="molecule type" value="Genomic_DNA"/>
</dbReference>
<gene>
    <name evidence="2" type="ORF">BCF44_12430</name>
</gene>
<organism evidence="2 3">
    <name type="scientific">Kutzneria buriramensis</name>
    <dbReference type="NCBI Taxonomy" id="1045776"/>
    <lineage>
        <taxon>Bacteria</taxon>
        <taxon>Bacillati</taxon>
        <taxon>Actinomycetota</taxon>
        <taxon>Actinomycetes</taxon>
        <taxon>Pseudonocardiales</taxon>
        <taxon>Pseudonocardiaceae</taxon>
        <taxon>Kutzneria</taxon>
    </lineage>
</organism>